<evidence type="ECO:0000313" key="8">
    <source>
        <dbReference type="EMBL" id="EAU84049.1"/>
    </source>
</evidence>
<dbReference type="RefSeq" id="XP_001837705.1">
    <property type="nucleotide sequence ID" value="XM_001837653.1"/>
</dbReference>
<dbReference type="SUPFAM" id="SSF56112">
    <property type="entry name" value="Protein kinase-like (PK-like)"/>
    <property type="match status" value="1"/>
</dbReference>
<dbReference type="GeneID" id="6014266"/>
<feature type="domain" description="Protein kinase" evidence="7">
    <location>
        <begin position="263"/>
        <end position="573"/>
    </location>
</feature>
<feature type="compositionally biased region" description="Low complexity" evidence="6">
    <location>
        <begin position="1"/>
        <end position="14"/>
    </location>
</feature>
<dbReference type="SMART" id="SM00220">
    <property type="entry name" value="S_TKc"/>
    <property type="match status" value="1"/>
</dbReference>
<dbReference type="VEuPathDB" id="FungiDB:CC1G_06911"/>
<comment type="caution">
    <text evidence="8">The sequence shown here is derived from an EMBL/GenBank/DDBJ whole genome shotgun (WGS) entry which is preliminary data.</text>
</comment>
<evidence type="ECO:0000256" key="4">
    <source>
        <dbReference type="ARBA" id="ARBA00022777"/>
    </source>
</evidence>
<name>A8NZM7_COPC7</name>
<dbReference type="Proteomes" id="UP000001861">
    <property type="component" value="Unassembled WGS sequence"/>
</dbReference>
<keyword evidence="2" id="KW-0808">Transferase</keyword>
<dbReference type="AlphaFoldDB" id="A8NZM7"/>
<dbReference type="Gene3D" id="1.10.510.10">
    <property type="entry name" value="Transferase(Phosphotransferase) domain 1"/>
    <property type="match status" value="1"/>
</dbReference>
<evidence type="ECO:0000256" key="5">
    <source>
        <dbReference type="ARBA" id="ARBA00022840"/>
    </source>
</evidence>
<dbReference type="GO" id="GO:0004674">
    <property type="term" value="F:protein serine/threonine kinase activity"/>
    <property type="evidence" value="ECO:0007669"/>
    <property type="project" value="UniProtKB-KW"/>
</dbReference>
<dbReference type="PROSITE" id="PS50011">
    <property type="entry name" value="PROTEIN_KINASE_DOM"/>
    <property type="match status" value="1"/>
</dbReference>
<dbReference type="OrthoDB" id="2909531at2759"/>
<evidence type="ECO:0000259" key="7">
    <source>
        <dbReference type="PROSITE" id="PS50011"/>
    </source>
</evidence>
<keyword evidence="1" id="KW-0723">Serine/threonine-protein kinase</keyword>
<dbReference type="STRING" id="240176.A8NZM7"/>
<evidence type="ECO:0000256" key="1">
    <source>
        <dbReference type="ARBA" id="ARBA00022527"/>
    </source>
</evidence>
<feature type="compositionally biased region" description="Low complexity" evidence="6">
    <location>
        <begin position="59"/>
        <end position="69"/>
    </location>
</feature>
<dbReference type="InterPro" id="IPR000719">
    <property type="entry name" value="Prot_kinase_dom"/>
</dbReference>
<dbReference type="PROSITE" id="PS00108">
    <property type="entry name" value="PROTEIN_KINASE_ST"/>
    <property type="match status" value="1"/>
</dbReference>
<dbReference type="eggNOG" id="KOG0603">
    <property type="taxonomic scope" value="Eukaryota"/>
</dbReference>
<gene>
    <name evidence="8" type="ORF">CC1G_06911</name>
</gene>
<evidence type="ECO:0000256" key="2">
    <source>
        <dbReference type="ARBA" id="ARBA00022679"/>
    </source>
</evidence>
<proteinExistence type="predicted"/>
<accession>A8NZM7</accession>
<sequence length="644" mass="72474">MNSTPASNPFSAFSAPPPQPIFTPPKEDVQPGSTSTNPIDIGSTRVFFPPVFFPPPARNNASGGNSSGTDSDDDDQCRVFSFHPSSRGPPSTFRIQLPSAQFPSTSCATPSAARNDPISLGIVPPTHRLRKSGLFVDRKLDDTTTRELPPAKKPRFQHDVLLESGAISLSAPIEAVHPSDLESDDADDVDEDIVRPDALDDDDYLHDLEDEASLDGGYEWQGYDPEDDDTDEQSDYFASEDYRSNPYDADCEDWDETDQFVVLKHEDILANNAYTKTFSASVVRRKSDLDVHSILREKAPRYFVKIVKGRYWLNKEFKAYMRIDQGPDHVMQGDVSIDPFIHKLDAFLDYDLVPRTESQRVYISSLLQGDLFSASPQAIAINRKHWLAQVTAGIHYLHTIGIIHRDIKLENVLLDYQNNALITDFDHAYTHPSTAPLDYGTNYCYHRSGTHGNMAPEITKMDADVVNRLLKVDPFEQDPANGLYGPACDWYSFGVMTFQLASEEARKDIERAMRNYREYRKNCGTEVGAPAIFGFFCEQYGVDGDMAEMLWELLHPEPASRFRFEDLFSHSYFKGENLDEEGNPVSVFVTLSDDSRDRPFVRPDYKKSTKITVDLNTCTTWDGAGSVWVADHSPIWDILSGRAH</sequence>
<dbReference type="GO" id="GO:0005524">
    <property type="term" value="F:ATP binding"/>
    <property type="evidence" value="ECO:0007669"/>
    <property type="project" value="UniProtKB-KW"/>
</dbReference>
<organism evidence="8 9">
    <name type="scientific">Coprinopsis cinerea (strain Okayama-7 / 130 / ATCC MYA-4618 / FGSC 9003)</name>
    <name type="common">Inky cap fungus</name>
    <name type="synonym">Hormographiella aspergillata</name>
    <dbReference type="NCBI Taxonomy" id="240176"/>
    <lineage>
        <taxon>Eukaryota</taxon>
        <taxon>Fungi</taxon>
        <taxon>Dikarya</taxon>
        <taxon>Basidiomycota</taxon>
        <taxon>Agaricomycotina</taxon>
        <taxon>Agaricomycetes</taxon>
        <taxon>Agaricomycetidae</taxon>
        <taxon>Agaricales</taxon>
        <taxon>Agaricineae</taxon>
        <taxon>Psathyrellaceae</taxon>
        <taxon>Coprinopsis</taxon>
    </lineage>
</organism>
<keyword evidence="4 8" id="KW-0418">Kinase</keyword>
<dbReference type="KEGG" id="cci:CC1G_06911"/>
<dbReference type="InterPro" id="IPR011009">
    <property type="entry name" value="Kinase-like_dom_sf"/>
</dbReference>
<keyword evidence="9" id="KW-1185">Reference proteome</keyword>
<keyword evidence="3" id="KW-0547">Nucleotide-binding</keyword>
<feature type="compositionally biased region" description="Polar residues" evidence="6">
    <location>
        <begin position="98"/>
        <end position="109"/>
    </location>
</feature>
<dbReference type="EMBL" id="AACS02000006">
    <property type="protein sequence ID" value="EAU84049.1"/>
    <property type="molecule type" value="Genomic_DNA"/>
</dbReference>
<dbReference type="Pfam" id="PF00069">
    <property type="entry name" value="Pkinase"/>
    <property type="match status" value="1"/>
</dbReference>
<evidence type="ECO:0000256" key="6">
    <source>
        <dbReference type="SAM" id="MobiDB-lite"/>
    </source>
</evidence>
<dbReference type="PANTHER" id="PTHR24351">
    <property type="entry name" value="RIBOSOMAL PROTEIN S6 KINASE"/>
    <property type="match status" value="1"/>
</dbReference>
<protein>
    <submittedName>
        <fullName evidence="8">AGC/AGC1 protein kinase</fullName>
    </submittedName>
</protein>
<reference evidence="8 9" key="1">
    <citation type="journal article" date="2010" name="Proc. Natl. Acad. Sci. U.S.A.">
        <title>Insights into evolution of multicellular fungi from the assembled chromosomes of the mushroom Coprinopsis cinerea (Coprinus cinereus).</title>
        <authorList>
            <person name="Stajich J.E."/>
            <person name="Wilke S.K."/>
            <person name="Ahren D."/>
            <person name="Au C.H."/>
            <person name="Birren B.W."/>
            <person name="Borodovsky M."/>
            <person name="Burns C."/>
            <person name="Canback B."/>
            <person name="Casselton L.A."/>
            <person name="Cheng C.K."/>
            <person name="Deng J."/>
            <person name="Dietrich F.S."/>
            <person name="Fargo D.C."/>
            <person name="Farman M.L."/>
            <person name="Gathman A.C."/>
            <person name="Goldberg J."/>
            <person name="Guigo R."/>
            <person name="Hoegger P.J."/>
            <person name="Hooker J.B."/>
            <person name="Huggins A."/>
            <person name="James T.Y."/>
            <person name="Kamada T."/>
            <person name="Kilaru S."/>
            <person name="Kodira C."/>
            <person name="Kues U."/>
            <person name="Kupfer D."/>
            <person name="Kwan H.S."/>
            <person name="Lomsadze A."/>
            <person name="Li W."/>
            <person name="Lilly W.W."/>
            <person name="Ma L.J."/>
            <person name="Mackey A.J."/>
            <person name="Manning G."/>
            <person name="Martin F."/>
            <person name="Muraguchi H."/>
            <person name="Natvig D.O."/>
            <person name="Palmerini H."/>
            <person name="Ramesh M.A."/>
            <person name="Rehmeyer C.J."/>
            <person name="Roe B.A."/>
            <person name="Shenoy N."/>
            <person name="Stanke M."/>
            <person name="Ter-Hovhannisyan V."/>
            <person name="Tunlid A."/>
            <person name="Velagapudi R."/>
            <person name="Vision T.J."/>
            <person name="Zeng Q."/>
            <person name="Zolan M.E."/>
            <person name="Pukkila P.J."/>
        </authorList>
    </citation>
    <scope>NUCLEOTIDE SEQUENCE [LARGE SCALE GENOMIC DNA]</scope>
    <source>
        <strain evidence="9">Okayama-7 / 130 / ATCC MYA-4618 / FGSC 9003</strain>
    </source>
</reference>
<evidence type="ECO:0000256" key="3">
    <source>
        <dbReference type="ARBA" id="ARBA00022741"/>
    </source>
</evidence>
<dbReference type="InterPro" id="IPR008271">
    <property type="entry name" value="Ser/Thr_kinase_AS"/>
</dbReference>
<evidence type="ECO:0000313" key="9">
    <source>
        <dbReference type="Proteomes" id="UP000001861"/>
    </source>
</evidence>
<dbReference type="InParanoid" id="A8NZM7"/>
<keyword evidence="5" id="KW-0067">ATP-binding</keyword>
<feature type="region of interest" description="Disordered" evidence="6">
    <location>
        <begin position="1"/>
        <end position="123"/>
    </location>
</feature>